<keyword evidence="1" id="KW-0732">Signal</keyword>
<reference evidence="2" key="1">
    <citation type="submission" date="2019-02" db="EMBL/GenBank/DDBJ databases">
        <title>Antennal transcriptome and differential expression of olfactory genes in Conogethes pinicolalis (Lepidoptera: Crambidae).</title>
        <authorList>
            <person name="Jing D."/>
            <person name="Zhang T."/>
            <person name="Wang Z."/>
            <person name="He K."/>
            <person name="Bai S."/>
        </authorList>
    </citation>
    <scope>NUCLEOTIDE SEQUENCE</scope>
</reference>
<dbReference type="PANTHER" id="PTHR11257:SF13">
    <property type="entry name" value="GEO07322P1"/>
    <property type="match status" value="1"/>
</dbReference>
<dbReference type="InterPro" id="IPR005055">
    <property type="entry name" value="A10/PebIII"/>
</dbReference>
<dbReference type="AlphaFoldDB" id="A0A5P8N6Z4"/>
<dbReference type="Gene3D" id="1.10.2080.10">
    <property type="entry name" value="Insect odorant-binding protein A10/Ejaculatory bulb-specific protein 3"/>
    <property type="match status" value="1"/>
</dbReference>
<sequence length="108" mass="12250">MKVFMLFILSAITIAAASDFNDLKDVDLKELLADEARRKQIFDCIMDAGPCGEYQIYKDVIPGVVETQCGTCTPEQKEKYEEKSKFLLETYPNEYNAVILKYGPKPAE</sequence>
<organism evidence="2">
    <name type="scientific">Conogethes pinicolalis</name>
    <dbReference type="NCBI Taxonomy" id="1178461"/>
    <lineage>
        <taxon>Eukaryota</taxon>
        <taxon>Metazoa</taxon>
        <taxon>Ecdysozoa</taxon>
        <taxon>Arthropoda</taxon>
        <taxon>Hexapoda</taxon>
        <taxon>Insecta</taxon>
        <taxon>Pterygota</taxon>
        <taxon>Neoptera</taxon>
        <taxon>Endopterygota</taxon>
        <taxon>Lepidoptera</taxon>
        <taxon>Glossata</taxon>
        <taxon>Ditrysia</taxon>
        <taxon>Pyraloidea</taxon>
        <taxon>Crambidae</taxon>
        <taxon>Spilomelinae</taxon>
        <taxon>Conogethes</taxon>
    </lineage>
</organism>
<dbReference type="EMBL" id="MK574135">
    <property type="protein sequence ID" value="QFR36138.1"/>
    <property type="molecule type" value="mRNA"/>
</dbReference>
<name>A0A5P8N6Z4_9NEOP</name>
<dbReference type="InterPro" id="IPR036682">
    <property type="entry name" value="OS_D_A10/PebIII_sf"/>
</dbReference>
<feature type="chain" id="PRO_5024406899" evidence="1">
    <location>
        <begin position="18"/>
        <end position="108"/>
    </location>
</feature>
<dbReference type="SUPFAM" id="SSF100910">
    <property type="entry name" value="Chemosensory protein Csp2"/>
    <property type="match status" value="1"/>
</dbReference>
<dbReference type="SMR" id="A0A5P8N6Z4"/>
<protein>
    <submittedName>
        <fullName evidence="2">Chemosensory protein 11</fullName>
    </submittedName>
</protein>
<feature type="signal peptide" evidence="1">
    <location>
        <begin position="1"/>
        <end position="17"/>
    </location>
</feature>
<gene>
    <name evidence="2" type="primary">CSP11</name>
</gene>
<evidence type="ECO:0000256" key="1">
    <source>
        <dbReference type="SAM" id="SignalP"/>
    </source>
</evidence>
<dbReference type="PANTHER" id="PTHR11257">
    <property type="entry name" value="CHEMOSENSORY PROTEIN-RELATED"/>
    <property type="match status" value="1"/>
</dbReference>
<dbReference type="Pfam" id="PF03392">
    <property type="entry name" value="OS-D"/>
    <property type="match status" value="1"/>
</dbReference>
<accession>A0A5P8N6Z4</accession>
<evidence type="ECO:0000313" key="2">
    <source>
        <dbReference type="EMBL" id="QFR36138.1"/>
    </source>
</evidence>
<proteinExistence type="evidence at transcript level"/>